<evidence type="ECO:0000256" key="3">
    <source>
        <dbReference type="ARBA" id="ARBA00010091"/>
    </source>
</evidence>
<evidence type="ECO:0000256" key="4">
    <source>
        <dbReference type="ARBA" id="ARBA00022490"/>
    </source>
</evidence>
<evidence type="ECO:0000256" key="2">
    <source>
        <dbReference type="ARBA" id="ARBA00004138"/>
    </source>
</evidence>
<evidence type="ECO:0000256" key="6">
    <source>
        <dbReference type="ARBA" id="ARBA00023212"/>
    </source>
</evidence>
<dbReference type="GeneTree" id="ENSGT00390000008848"/>
<dbReference type="GO" id="GO:0060271">
    <property type="term" value="P:cilium assembly"/>
    <property type="evidence" value="ECO:0007669"/>
    <property type="project" value="TreeGrafter"/>
</dbReference>
<proteinExistence type="inferred from homology"/>
<sequence>MDNLDFSEEEIQQQLAILGYKTIPKHRLLEFKQDLDELIRHGQWKNLASPTPISIHAQAAASLSSLPAYTKEKGERHRDGFFLHEEKTGRDSTVNNMNCGDSYAALSVGPRLHFSADAPNRLQEEPDTEDTLDSLLSDSYTSCSDHQQRRLIKRKVLRKRKGKSFICSESIYTDDSDVSSCLEERMAELDLISDRKDYDADENDSQGSESEAVDFTALKSYIDTQSDREVRPKPKSCKSLYFHTLYFQYKEMWDAFQVPGDNVRKALRWEIKEKLSYQPLPQKPRRVYVPNTYMVPTQKKRSELRWTIRNDLANRRLPQKFNSQF</sequence>
<keyword evidence="7" id="KW-0966">Cell projection</keyword>
<organism evidence="9 10">
    <name type="scientific">Xiphophorus couchianus</name>
    <name type="common">Monterrey platyfish</name>
    <dbReference type="NCBI Taxonomy" id="32473"/>
    <lineage>
        <taxon>Eukaryota</taxon>
        <taxon>Metazoa</taxon>
        <taxon>Chordata</taxon>
        <taxon>Craniata</taxon>
        <taxon>Vertebrata</taxon>
        <taxon>Euteleostomi</taxon>
        <taxon>Actinopterygii</taxon>
        <taxon>Neopterygii</taxon>
        <taxon>Teleostei</taxon>
        <taxon>Neoteleostei</taxon>
        <taxon>Acanthomorphata</taxon>
        <taxon>Ovalentaria</taxon>
        <taxon>Atherinomorphae</taxon>
        <taxon>Cyprinodontiformes</taxon>
        <taxon>Poeciliidae</taxon>
        <taxon>Poeciliinae</taxon>
        <taxon>Xiphophorus</taxon>
    </lineage>
</organism>
<dbReference type="Ensembl" id="ENSXCOT00000015296.1">
    <property type="protein sequence ID" value="ENSXCOP00000015107.1"/>
    <property type="gene ID" value="ENSXCOG00000011443.1"/>
</dbReference>
<keyword evidence="6" id="KW-0206">Cytoskeleton</keyword>
<feature type="domain" description="Centriolar and ciliogenesis-associated protein HYLS1 C-terminal" evidence="8">
    <location>
        <begin position="244"/>
        <end position="313"/>
    </location>
</feature>
<reference evidence="9" key="2">
    <citation type="submission" date="2025-09" db="UniProtKB">
        <authorList>
            <consortium name="Ensembl"/>
        </authorList>
    </citation>
    <scope>IDENTIFICATION</scope>
</reference>
<reference evidence="9" key="1">
    <citation type="submission" date="2025-08" db="UniProtKB">
        <authorList>
            <consortium name="Ensembl"/>
        </authorList>
    </citation>
    <scope>IDENTIFICATION</scope>
</reference>
<dbReference type="GO" id="GO:0097730">
    <property type="term" value="C:non-motile cilium"/>
    <property type="evidence" value="ECO:0007669"/>
    <property type="project" value="TreeGrafter"/>
</dbReference>
<evidence type="ECO:0000256" key="5">
    <source>
        <dbReference type="ARBA" id="ARBA00022794"/>
    </source>
</evidence>
<keyword evidence="5" id="KW-0970">Cilium biogenesis/degradation</keyword>
<dbReference type="GO" id="GO:0005814">
    <property type="term" value="C:centriole"/>
    <property type="evidence" value="ECO:0007669"/>
    <property type="project" value="UniProtKB-SubCell"/>
</dbReference>
<dbReference type="InterPro" id="IPR052319">
    <property type="entry name" value="Centriolar_ciliogenesis_assoc"/>
</dbReference>
<dbReference type="Pfam" id="PF15311">
    <property type="entry name" value="HYLS1_C"/>
    <property type="match status" value="1"/>
</dbReference>
<evidence type="ECO:0000313" key="10">
    <source>
        <dbReference type="Proteomes" id="UP000261380"/>
    </source>
</evidence>
<dbReference type="PANTHER" id="PTHR34174:SF1">
    <property type="entry name" value="CENTRIOLAR AND CILIOGENESIS-ASSOCIATED PROTEIN HYLS1"/>
    <property type="match status" value="1"/>
</dbReference>
<protein>
    <submittedName>
        <fullName evidence="9">HYLS1 centriolar and ciliogenesis associated</fullName>
    </submittedName>
</protein>
<keyword evidence="4" id="KW-0963">Cytoplasm</keyword>
<accession>A0A3B5LVD2</accession>
<dbReference type="Proteomes" id="UP000261380">
    <property type="component" value="Unplaced"/>
</dbReference>
<comment type="similarity">
    <text evidence="3">Belongs to the HYLS1 family.</text>
</comment>
<name>A0A3B5LVD2_9TELE</name>
<dbReference type="InterPro" id="IPR027918">
    <property type="entry name" value="HYLS1_C_dom"/>
</dbReference>
<evidence type="ECO:0000256" key="1">
    <source>
        <dbReference type="ARBA" id="ARBA00004114"/>
    </source>
</evidence>
<dbReference type="AlphaFoldDB" id="A0A3B5LVD2"/>
<evidence type="ECO:0000256" key="7">
    <source>
        <dbReference type="ARBA" id="ARBA00023273"/>
    </source>
</evidence>
<keyword evidence="10" id="KW-1185">Reference proteome</keyword>
<evidence type="ECO:0000313" key="9">
    <source>
        <dbReference type="Ensembl" id="ENSXCOP00000015107.1"/>
    </source>
</evidence>
<comment type="subcellular location">
    <subcellularLocation>
        <location evidence="2">Cell projection</location>
        <location evidence="2">Cilium</location>
    </subcellularLocation>
    <subcellularLocation>
        <location evidence="1">Cytoplasm</location>
        <location evidence="1">Cytoskeleton</location>
        <location evidence="1">Microtubule organizing center</location>
        <location evidence="1">Centrosome</location>
        <location evidence="1">Centriole</location>
    </subcellularLocation>
</comment>
<dbReference type="PANTHER" id="PTHR34174">
    <property type="entry name" value="HYDROLETHALUS SYNDROME PROTEIN 1"/>
    <property type="match status" value="1"/>
</dbReference>
<evidence type="ECO:0000259" key="8">
    <source>
        <dbReference type="Pfam" id="PF15311"/>
    </source>
</evidence>